<dbReference type="Pfam" id="PF00611">
    <property type="entry name" value="FCH"/>
    <property type="match status" value="1"/>
</dbReference>
<dbReference type="InterPro" id="IPR001060">
    <property type="entry name" value="FCH_dom"/>
</dbReference>
<dbReference type="PANTHER" id="PTHR23065">
    <property type="entry name" value="PROLINE-SERINE-THREONINE PHOSPHATASE INTERACTING PROTEIN 1"/>
    <property type="match status" value="1"/>
</dbReference>
<dbReference type="EMBL" id="JANBUY010000196">
    <property type="protein sequence ID" value="KAJ2861896.1"/>
    <property type="molecule type" value="Genomic_DNA"/>
</dbReference>
<feature type="region of interest" description="Disordered" evidence="7">
    <location>
        <begin position="15"/>
        <end position="37"/>
    </location>
</feature>
<reference evidence="9" key="1">
    <citation type="submission" date="2022-07" db="EMBL/GenBank/DDBJ databases">
        <title>Phylogenomic reconstructions and comparative analyses of Kickxellomycotina fungi.</title>
        <authorList>
            <person name="Reynolds N.K."/>
            <person name="Stajich J.E."/>
            <person name="Barry K."/>
            <person name="Grigoriev I.V."/>
            <person name="Crous P."/>
            <person name="Smith M.E."/>
        </authorList>
    </citation>
    <scope>NUCLEOTIDE SEQUENCE</scope>
    <source>
        <strain evidence="9">RSA 476</strain>
    </source>
</reference>
<evidence type="ECO:0000256" key="6">
    <source>
        <dbReference type="SAM" id="Coils"/>
    </source>
</evidence>
<protein>
    <submittedName>
        <fullName evidence="9">Formin-binding protein</fullName>
    </submittedName>
</protein>
<evidence type="ECO:0000256" key="1">
    <source>
        <dbReference type="ARBA" id="ARBA00004245"/>
    </source>
</evidence>
<keyword evidence="2" id="KW-0963">Cytoplasm</keyword>
<keyword evidence="4" id="KW-0206">Cytoskeleton</keyword>
<evidence type="ECO:0000313" key="9">
    <source>
        <dbReference type="EMBL" id="KAJ2861896.1"/>
    </source>
</evidence>
<evidence type="ECO:0000256" key="3">
    <source>
        <dbReference type="ARBA" id="ARBA00022553"/>
    </source>
</evidence>
<dbReference type="AlphaFoldDB" id="A0A9W8IF06"/>
<dbReference type="SUPFAM" id="SSF103657">
    <property type="entry name" value="BAR/IMD domain-like"/>
    <property type="match status" value="1"/>
</dbReference>
<dbReference type="PROSITE" id="PS51741">
    <property type="entry name" value="F_BAR"/>
    <property type="match status" value="1"/>
</dbReference>
<dbReference type="Proteomes" id="UP001140074">
    <property type="component" value="Unassembled WGS sequence"/>
</dbReference>
<gene>
    <name evidence="9" type="primary">HOF1</name>
    <name evidence="9" type="ORF">GGH94_004602</name>
</gene>
<dbReference type="GO" id="GO:0032153">
    <property type="term" value="C:cell division site"/>
    <property type="evidence" value="ECO:0007669"/>
    <property type="project" value="TreeGrafter"/>
</dbReference>
<comment type="subcellular location">
    <subcellularLocation>
        <location evidence="1">Cytoplasm</location>
        <location evidence="1">Cytoskeleton</location>
    </subcellularLocation>
</comment>
<feature type="compositionally biased region" description="Low complexity" evidence="7">
    <location>
        <begin position="349"/>
        <end position="367"/>
    </location>
</feature>
<evidence type="ECO:0000256" key="7">
    <source>
        <dbReference type="SAM" id="MobiDB-lite"/>
    </source>
</evidence>
<dbReference type="Gene3D" id="1.20.1270.60">
    <property type="entry name" value="Arfaptin homology (AH) domain/BAR domain"/>
    <property type="match status" value="1"/>
</dbReference>
<feature type="compositionally biased region" description="Polar residues" evidence="7">
    <location>
        <begin position="390"/>
        <end position="421"/>
    </location>
</feature>
<feature type="coiled-coil region" evidence="6">
    <location>
        <begin position="179"/>
        <end position="249"/>
    </location>
</feature>
<dbReference type="InterPro" id="IPR027267">
    <property type="entry name" value="AH/BAR_dom_sf"/>
</dbReference>
<keyword evidence="10" id="KW-1185">Reference proteome</keyword>
<keyword evidence="5 6" id="KW-0175">Coiled coil</keyword>
<dbReference type="SMART" id="SM00055">
    <property type="entry name" value="FCH"/>
    <property type="match status" value="1"/>
</dbReference>
<evidence type="ECO:0000256" key="4">
    <source>
        <dbReference type="ARBA" id="ARBA00023212"/>
    </source>
</evidence>
<feature type="non-terminal residue" evidence="9">
    <location>
        <position position="421"/>
    </location>
</feature>
<dbReference type="PANTHER" id="PTHR23065:SF7">
    <property type="entry name" value="NOSTRIN, ISOFORM H"/>
    <property type="match status" value="1"/>
</dbReference>
<evidence type="ECO:0000256" key="5">
    <source>
        <dbReference type="PROSITE-ProRule" id="PRU01077"/>
    </source>
</evidence>
<evidence type="ECO:0000259" key="8">
    <source>
        <dbReference type="PROSITE" id="PS51741"/>
    </source>
</evidence>
<dbReference type="GO" id="GO:0043226">
    <property type="term" value="C:organelle"/>
    <property type="evidence" value="ECO:0007669"/>
    <property type="project" value="UniProtKB-ARBA"/>
</dbReference>
<sequence>MMKYSFVFGKMGKDASPPAHPHSNGADGDASSSLPGAGTVTSVAGMSVAETDAELSAEFVSSARFSESFWSTDERCISVLMHKLKAAKQTSNDILQLITTRATMEEDLGKRLGKVAKSALGSEEVGSIKEALRTVRAEMESSAKTHSDLARQLRSEIERPLSAFINDQRNKRRAQTTIIQKTEGDRNALRSQLRKLQEKRRADTKRVGDLDLQVNGLQGTADPKLRTKLERAQMQQRATEAEYVDVRARLKEADAQWFNVWRAACDVFQVLEEQRIEYLKTTLWTYTNLVSSSCVADDESMERIRQDLELINVADDITAFIQTFGTGSPDPSLQAHGGQSSSKKHSQADADTMSSSSPAAATASNPTMITPVTSSSVSATTAVPIPAYSAAQTPSTGGYRPSTPSSIGHGHTFNSVSTATN</sequence>
<keyword evidence="3" id="KW-0597">Phosphoprotein</keyword>
<comment type="caution">
    <text evidence="9">The sequence shown here is derived from an EMBL/GenBank/DDBJ whole genome shotgun (WGS) entry which is preliminary data.</text>
</comment>
<organism evidence="9 10">
    <name type="scientific">Coemansia aciculifera</name>
    <dbReference type="NCBI Taxonomy" id="417176"/>
    <lineage>
        <taxon>Eukaryota</taxon>
        <taxon>Fungi</taxon>
        <taxon>Fungi incertae sedis</taxon>
        <taxon>Zoopagomycota</taxon>
        <taxon>Kickxellomycotina</taxon>
        <taxon>Kickxellomycetes</taxon>
        <taxon>Kickxellales</taxon>
        <taxon>Kickxellaceae</taxon>
        <taxon>Coemansia</taxon>
    </lineage>
</organism>
<feature type="region of interest" description="Disordered" evidence="7">
    <location>
        <begin position="328"/>
        <end position="367"/>
    </location>
</feature>
<dbReference type="GO" id="GO:0005886">
    <property type="term" value="C:plasma membrane"/>
    <property type="evidence" value="ECO:0007669"/>
    <property type="project" value="TreeGrafter"/>
</dbReference>
<feature type="compositionally biased region" description="Polar residues" evidence="7">
    <location>
        <begin position="328"/>
        <end position="341"/>
    </location>
</feature>
<dbReference type="GO" id="GO:0005737">
    <property type="term" value="C:cytoplasm"/>
    <property type="evidence" value="ECO:0007669"/>
    <property type="project" value="TreeGrafter"/>
</dbReference>
<dbReference type="GO" id="GO:0007010">
    <property type="term" value="P:cytoskeleton organization"/>
    <property type="evidence" value="ECO:0007669"/>
    <property type="project" value="TreeGrafter"/>
</dbReference>
<feature type="domain" description="F-BAR" evidence="8">
    <location>
        <begin position="63"/>
        <end position="316"/>
    </location>
</feature>
<accession>A0A9W8IF06</accession>
<dbReference type="InterPro" id="IPR031160">
    <property type="entry name" value="F_BAR_dom"/>
</dbReference>
<evidence type="ECO:0000313" key="10">
    <source>
        <dbReference type="Proteomes" id="UP001140074"/>
    </source>
</evidence>
<proteinExistence type="predicted"/>
<feature type="region of interest" description="Disordered" evidence="7">
    <location>
        <begin position="388"/>
        <end position="421"/>
    </location>
</feature>
<name>A0A9W8IF06_9FUNG</name>
<evidence type="ECO:0000256" key="2">
    <source>
        <dbReference type="ARBA" id="ARBA00022490"/>
    </source>
</evidence>